<reference evidence="1" key="1">
    <citation type="submission" date="2020-01" db="EMBL/GenBank/DDBJ databases">
        <authorList>
            <person name="Mishra B."/>
        </authorList>
    </citation>
    <scope>NUCLEOTIDE SEQUENCE [LARGE SCALE GENOMIC DNA]</scope>
</reference>
<evidence type="ECO:0000313" key="1">
    <source>
        <dbReference type="EMBL" id="CAA7024190.1"/>
    </source>
</evidence>
<evidence type="ECO:0000313" key="2">
    <source>
        <dbReference type="Proteomes" id="UP000467841"/>
    </source>
</evidence>
<keyword evidence="2" id="KW-1185">Reference proteome</keyword>
<name>A0A6D2I3J3_9BRAS</name>
<proteinExistence type="predicted"/>
<comment type="caution">
    <text evidence="1">The sequence shown here is derived from an EMBL/GenBank/DDBJ whole genome shotgun (WGS) entry which is preliminary data.</text>
</comment>
<gene>
    <name evidence="1" type="ORF">MERR_LOCUS11425</name>
</gene>
<organism evidence="1 2">
    <name type="scientific">Microthlaspi erraticum</name>
    <dbReference type="NCBI Taxonomy" id="1685480"/>
    <lineage>
        <taxon>Eukaryota</taxon>
        <taxon>Viridiplantae</taxon>
        <taxon>Streptophyta</taxon>
        <taxon>Embryophyta</taxon>
        <taxon>Tracheophyta</taxon>
        <taxon>Spermatophyta</taxon>
        <taxon>Magnoliopsida</taxon>
        <taxon>eudicotyledons</taxon>
        <taxon>Gunneridae</taxon>
        <taxon>Pentapetalae</taxon>
        <taxon>rosids</taxon>
        <taxon>malvids</taxon>
        <taxon>Brassicales</taxon>
        <taxon>Brassicaceae</taxon>
        <taxon>Coluteocarpeae</taxon>
        <taxon>Microthlaspi</taxon>
    </lineage>
</organism>
<dbReference type="EMBL" id="CACVBM020000876">
    <property type="protein sequence ID" value="CAA7024190.1"/>
    <property type="molecule type" value="Genomic_DNA"/>
</dbReference>
<protein>
    <submittedName>
        <fullName evidence="1">Uncharacterized protein</fullName>
    </submittedName>
</protein>
<accession>A0A6D2I3J3</accession>
<dbReference type="AlphaFoldDB" id="A0A6D2I3J3"/>
<sequence>MRSVCIVPLSAYRVPANLHVEEGAETLHLLRRDSVLGLVVSRVSGKGASLIVESSTKSSSGSTVGLFPRAISSRRREGSPLSSLFLKGTENISS</sequence>
<dbReference type="Proteomes" id="UP000467841">
    <property type="component" value="Unassembled WGS sequence"/>
</dbReference>